<name>A0ABU6G2V4_9BACL</name>
<dbReference type="Proteomes" id="UP001338137">
    <property type="component" value="Unassembled WGS sequence"/>
</dbReference>
<proteinExistence type="predicted"/>
<evidence type="ECO:0000313" key="2">
    <source>
        <dbReference type="EMBL" id="MEC0227920.1"/>
    </source>
</evidence>
<evidence type="ECO:0000313" key="3">
    <source>
        <dbReference type="Proteomes" id="UP001338137"/>
    </source>
</evidence>
<dbReference type="PANTHER" id="PTHR40032">
    <property type="entry name" value="EXPORTED PROTEIN-RELATED"/>
    <property type="match status" value="1"/>
</dbReference>
<dbReference type="PANTHER" id="PTHR40032:SF1">
    <property type="entry name" value="EXPORTED PROTEIN"/>
    <property type="match status" value="1"/>
</dbReference>
<gene>
    <name evidence="2" type="ORF">P4I72_12360</name>
</gene>
<reference evidence="2 3" key="1">
    <citation type="submission" date="2023-03" db="EMBL/GenBank/DDBJ databases">
        <title>Bacillus Genome Sequencing.</title>
        <authorList>
            <person name="Dunlap C."/>
        </authorList>
    </citation>
    <scope>NUCLEOTIDE SEQUENCE [LARGE SCALE GENOMIC DNA]</scope>
    <source>
        <strain evidence="2 3">BD-533</strain>
    </source>
</reference>
<dbReference type="Pfam" id="PF12671">
    <property type="entry name" value="Amidase_6"/>
    <property type="match status" value="1"/>
</dbReference>
<sequence length="252" mass="27872">MKKVGKILATCALVSSVTISSLSLESKTFAAYDYGSVMFQNSNANVNSSFNRTKAADYAKKYATYNTRNTYYANYGSNSDGGDCTNFASQILHDGGDLPFYGTKGKNANTVDWFYYGSDVTSPTNLNGRTSSWTGAHQYRTFWGDTDSGNGRHAYSMIKYSIQDAYDHFDELNADLWPGDQVQFADSSAHTTHTVTVDSYGGGILYVSQHSTNDNNYENWFSGKNLKEIIKARKDTGTSAYVYTIKVKKSST</sequence>
<dbReference type="InterPro" id="IPR024301">
    <property type="entry name" value="Amidase_6"/>
</dbReference>
<feature type="domain" description="Putative amidase" evidence="1">
    <location>
        <begin position="50"/>
        <end position="226"/>
    </location>
</feature>
<protein>
    <submittedName>
        <fullName evidence="2">Amidase domain-containing protein</fullName>
    </submittedName>
</protein>
<dbReference type="RefSeq" id="WP_326072211.1">
    <property type="nucleotide sequence ID" value="NZ_JARLKY010000026.1"/>
</dbReference>
<comment type="caution">
    <text evidence="2">The sequence shown here is derived from an EMBL/GenBank/DDBJ whole genome shotgun (WGS) entry which is preliminary data.</text>
</comment>
<keyword evidence="3" id="KW-1185">Reference proteome</keyword>
<accession>A0ABU6G2V4</accession>
<organism evidence="2 3">
    <name type="scientific">Paenibacillus alba</name>
    <dbReference type="NCBI Taxonomy" id="1197127"/>
    <lineage>
        <taxon>Bacteria</taxon>
        <taxon>Bacillati</taxon>
        <taxon>Bacillota</taxon>
        <taxon>Bacilli</taxon>
        <taxon>Bacillales</taxon>
        <taxon>Paenibacillaceae</taxon>
        <taxon>Paenibacillus</taxon>
    </lineage>
</organism>
<evidence type="ECO:0000259" key="1">
    <source>
        <dbReference type="Pfam" id="PF12671"/>
    </source>
</evidence>
<dbReference type="EMBL" id="JARLKY010000026">
    <property type="protein sequence ID" value="MEC0227920.1"/>
    <property type="molecule type" value="Genomic_DNA"/>
</dbReference>